<dbReference type="PROSITE" id="PS50863">
    <property type="entry name" value="B3"/>
    <property type="match status" value="1"/>
</dbReference>
<dbReference type="InParanoid" id="D8RLM1"/>
<feature type="domain" description="TF-B3" evidence="6">
    <location>
        <begin position="156"/>
        <end position="251"/>
    </location>
</feature>
<dbReference type="AlphaFoldDB" id="D8RLM1"/>
<feature type="region of interest" description="Disordered" evidence="5">
    <location>
        <begin position="96"/>
        <end position="135"/>
    </location>
</feature>
<evidence type="ECO:0000313" key="8">
    <source>
        <dbReference type="Proteomes" id="UP000001514"/>
    </source>
</evidence>
<keyword evidence="2" id="KW-0238">DNA-binding</keyword>
<dbReference type="Proteomes" id="UP000001514">
    <property type="component" value="Unassembled WGS sequence"/>
</dbReference>
<proteinExistence type="predicted"/>
<dbReference type="HOGENOM" id="CLU_726467_0_0_1"/>
<dbReference type="InterPro" id="IPR044800">
    <property type="entry name" value="LEC2-like"/>
</dbReference>
<dbReference type="GO" id="GO:0003677">
    <property type="term" value="F:DNA binding"/>
    <property type="evidence" value="ECO:0007669"/>
    <property type="project" value="UniProtKB-KW"/>
</dbReference>
<evidence type="ECO:0000256" key="3">
    <source>
        <dbReference type="ARBA" id="ARBA00023163"/>
    </source>
</evidence>
<gene>
    <name evidence="7" type="ORF">SELMODRAFT_412483</name>
</gene>
<dbReference type="Gene3D" id="2.40.330.10">
    <property type="entry name" value="DNA-binding pseudobarrel domain"/>
    <property type="match status" value="1"/>
</dbReference>
<evidence type="ECO:0000256" key="2">
    <source>
        <dbReference type="ARBA" id="ARBA00023125"/>
    </source>
</evidence>
<accession>D8RLM1</accession>
<dbReference type="InterPro" id="IPR015300">
    <property type="entry name" value="DNA-bd_pseudobarrel_sf"/>
</dbReference>
<evidence type="ECO:0000256" key="4">
    <source>
        <dbReference type="ARBA" id="ARBA00023242"/>
    </source>
</evidence>
<keyword evidence="1" id="KW-0805">Transcription regulation</keyword>
<dbReference type="EMBL" id="GL377583">
    <property type="protein sequence ID" value="EFJ26748.1"/>
    <property type="molecule type" value="Genomic_DNA"/>
</dbReference>
<keyword evidence="4" id="KW-0539">Nucleus</keyword>
<sequence>MKSKDFSGLLVLADAAALQPSFSKTFILRRKRSPRKSMLWRALLWFTADMSTSEPDSNGKRRVINQEAGQLHEKKRRKVVVMDECQQLGQKVKKLKMGDRDCGSRTDEVKDSSSSGEDGAIQPAGDTKKTKCHKWRPRKREDPLVTCDPSRWALLFGKKLTASDVNSLHRLLIPVKYESMLPNQKVLVEFVDEEGGVWELRCKKGKTGSLITTHWIHYVREHSLKEGDTVCFYKKVSSADPKFGISFARTSGKAKDGHGVVIRGDQIPVYLLRGSTVLMHTQALVGLSCMIKLATEIRDEACQLCDCDVVRSHSIARTYERVKANVRYHICSNEKVCVVFVRIKLQRTTINFVVVGTKVVVAVVVALEAAGMERRAMESAG</sequence>
<name>D8RLM1_SELML</name>
<evidence type="ECO:0000256" key="5">
    <source>
        <dbReference type="SAM" id="MobiDB-lite"/>
    </source>
</evidence>
<keyword evidence="3" id="KW-0804">Transcription</keyword>
<dbReference type="PANTHER" id="PTHR31140">
    <property type="entry name" value="B3 DOMAIN-CONTAINING TRANSCRIPTION FACTOR ABI3"/>
    <property type="match status" value="1"/>
</dbReference>
<dbReference type="Pfam" id="PF02362">
    <property type="entry name" value="B3"/>
    <property type="match status" value="1"/>
</dbReference>
<reference evidence="7 8" key="1">
    <citation type="journal article" date="2011" name="Science">
        <title>The Selaginella genome identifies genetic changes associated with the evolution of vascular plants.</title>
        <authorList>
            <person name="Banks J.A."/>
            <person name="Nishiyama T."/>
            <person name="Hasebe M."/>
            <person name="Bowman J.L."/>
            <person name="Gribskov M."/>
            <person name="dePamphilis C."/>
            <person name="Albert V.A."/>
            <person name="Aono N."/>
            <person name="Aoyama T."/>
            <person name="Ambrose B.A."/>
            <person name="Ashton N.W."/>
            <person name="Axtell M.J."/>
            <person name="Barker E."/>
            <person name="Barker M.S."/>
            <person name="Bennetzen J.L."/>
            <person name="Bonawitz N.D."/>
            <person name="Chapple C."/>
            <person name="Cheng C."/>
            <person name="Correa L.G."/>
            <person name="Dacre M."/>
            <person name="DeBarry J."/>
            <person name="Dreyer I."/>
            <person name="Elias M."/>
            <person name="Engstrom E.M."/>
            <person name="Estelle M."/>
            <person name="Feng L."/>
            <person name="Finet C."/>
            <person name="Floyd S.K."/>
            <person name="Frommer W.B."/>
            <person name="Fujita T."/>
            <person name="Gramzow L."/>
            <person name="Gutensohn M."/>
            <person name="Harholt J."/>
            <person name="Hattori M."/>
            <person name="Heyl A."/>
            <person name="Hirai T."/>
            <person name="Hiwatashi Y."/>
            <person name="Ishikawa M."/>
            <person name="Iwata M."/>
            <person name="Karol K.G."/>
            <person name="Koehler B."/>
            <person name="Kolukisaoglu U."/>
            <person name="Kubo M."/>
            <person name="Kurata T."/>
            <person name="Lalonde S."/>
            <person name="Li K."/>
            <person name="Li Y."/>
            <person name="Litt A."/>
            <person name="Lyons E."/>
            <person name="Manning G."/>
            <person name="Maruyama T."/>
            <person name="Michael T.P."/>
            <person name="Mikami K."/>
            <person name="Miyazaki S."/>
            <person name="Morinaga S."/>
            <person name="Murata T."/>
            <person name="Mueller-Roeber B."/>
            <person name="Nelson D.R."/>
            <person name="Obara M."/>
            <person name="Oguri Y."/>
            <person name="Olmstead R.G."/>
            <person name="Onodera N."/>
            <person name="Petersen B.L."/>
            <person name="Pils B."/>
            <person name="Prigge M."/>
            <person name="Rensing S.A."/>
            <person name="Riano-Pachon D.M."/>
            <person name="Roberts A.W."/>
            <person name="Sato Y."/>
            <person name="Scheller H.V."/>
            <person name="Schulz B."/>
            <person name="Schulz C."/>
            <person name="Shakirov E.V."/>
            <person name="Shibagaki N."/>
            <person name="Shinohara N."/>
            <person name="Shippen D.E."/>
            <person name="Soerensen I."/>
            <person name="Sotooka R."/>
            <person name="Sugimoto N."/>
            <person name="Sugita M."/>
            <person name="Sumikawa N."/>
            <person name="Tanurdzic M."/>
            <person name="Theissen G."/>
            <person name="Ulvskov P."/>
            <person name="Wakazuki S."/>
            <person name="Weng J.K."/>
            <person name="Willats W.W."/>
            <person name="Wipf D."/>
            <person name="Wolf P.G."/>
            <person name="Yang L."/>
            <person name="Zimmer A.D."/>
            <person name="Zhu Q."/>
            <person name="Mitros T."/>
            <person name="Hellsten U."/>
            <person name="Loque D."/>
            <person name="Otillar R."/>
            <person name="Salamov A."/>
            <person name="Schmutz J."/>
            <person name="Shapiro H."/>
            <person name="Lindquist E."/>
            <person name="Lucas S."/>
            <person name="Rokhsar D."/>
            <person name="Grigoriev I.V."/>
        </authorList>
    </citation>
    <scope>NUCLEOTIDE SEQUENCE [LARGE SCALE GENOMIC DNA]</scope>
</reference>
<dbReference type="SUPFAM" id="SSF101936">
    <property type="entry name" value="DNA-binding pseudobarrel domain"/>
    <property type="match status" value="1"/>
</dbReference>
<protein>
    <recommendedName>
        <fullName evidence="6">TF-B3 domain-containing protein</fullName>
    </recommendedName>
</protein>
<feature type="compositionally biased region" description="Basic and acidic residues" evidence="5">
    <location>
        <begin position="96"/>
        <end position="111"/>
    </location>
</feature>
<evidence type="ECO:0000313" key="7">
    <source>
        <dbReference type="EMBL" id="EFJ26748.1"/>
    </source>
</evidence>
<dbReference type="InterPro" id="IPR003340">
    <property type="entry name" value="B3_DNA-bd"/>
</dbReference>
<dbReference type="GO" id="GO:0003700">
    <property type="term" value="F:DNA-binding transcription factor activity"/>
    <property type="evidence" value="ECO:0007669"/>
    <property type="project" value="InterPro"/>
</dbReference>
<dbReference type="PANTHER" id="PTHR31140:SF145">
    <property type="entry name" value="TF-B3 DOMAIN-CONTAINING PROTEIN"/>
    <property type="match status" value="1"/>
</dbReference>
<keyword evidence="8" id="KW-1185">Reference proteome</keyword>
<dbReference type="Gramene" id="EFJ26748">
    <property type="protein sequence ID" value="EFJ26748"/>
    <property type="gene ID" value="SELMODRAFT_412483"/>
</dbReference>
<evidence type="ECO:0000259" key="6">
    <source>
        <dbReference type="PROSITE" id="PS50863"/>
    </source>
</evidence>
<evidence type="ECO:0000256" key="1">
    <source>
        <dbReference type="ARBA" id="ARBA00023015"/>
    </source>
</evidence>
<organism evidence="8">
    <name type="scientific">Selaginella moellendorffii</name>
    <name type="common">Spikemoss</name>
    <dbReference type="NCBI Taxonomy" id="88036"/>
    <lineage>
        <taxon>Eukaryota</taxon>
        <taxon>Viridiplantae</taxon>
        <taxon>Streptophyta</taxon>
        <taxon>Embryophyta</taxon>
        <taxon>Tracheophyta</taxon>
        <taxon>Lycopodiopsida</taxon>
        <taxon>Selaginellales</taxon>
        <taxon>Selaginellaceae</taxon>
        <taxon>Selaginella</taxon>
    </lineage>
</organism>
<dbReference type="KEGG" id="smo:SELMODRAFT_412483"/>
<dbReference type="SMART" id="SM01019">
    <property type="entry name" value="B3"/>
    <property type="match status" value="1"/>
</dbReference>
<dbReference type="CDD" id="cd10017">
    <property type="entry name" value="B3_DNA"/>
    <property type="match status" value="1"/>
</dbReference>